<sequence>VRSKSVSATKYTYLPIAWGDLEPWAQEILESLIPLLKRKSIIFLGERWRVRCLGDGDMSDLSVKVFKSFLGASCMESLARERWCASKFVQCQPRMMAADEFDASLGPAVTLDGKQVRAGAVLGGAAGRIANETFMKMVGSAPPPCSEADLEAIVKRVNVFVNAKHYVRVRILADPEVHRVQLKRDQGESFFAMTSELADQPKRNPIDVSPADELASEKFRAGDGASSSSAVILIENGVFLERSAALVAGKECVEDDRAVCAVSIDDEYESFMGGASADAARA</sequence>
<evidence type="ECO:0000313" key="2">
    <source>
        <dbReference type="Proteomes" id="UP001189429"/>
    </source>
</evidence>
<accession>A0ABN9WND2</accession>
<protein>
    <submittedName>
        <fullName evidence="1">Uncharacterized protein</fullName>
    </submittedName>
</protein>
<feature type="non-terminal residue" evidence="1">
    <location>
        <position position="282"/>
    </location>
</feature>
<dbReference type="EMBL" id="CAUYUJ010018847">
    <property type="protein sequence ID" value="CAK0886769.1"/>
    <property type="molecule type" value="Genomic_DNA"/>
</dbReference>
<comment type="caution">
    <text evidence="1">The sequence shown here is derived from an EMBL/GenBank/DDBJ whole genome shotgun (WGS) entry which is preliminary data.</text>
</comment>
<keyword evidence="2" id="KW-1185">Reference proteome</keyword>
<reference evidence="1" key="1">
    <citation type="submission" date="2023-10" db="EMBL/GenBank/DDBJ databases">
        <authorList>
            <person name="Chen Y."/>
            <person name="Shah S."/>
            <person name="Dougan E. K."/>
            <person name="Thang M."/>
            <person name="Chan C."/>
        </authorList>
    </citation>
    <scope>NUCLEOTIDE SEQUENCE [LARGE SCALE GENOMIC DNA]</scope>
</reference>
<name>A0ABN9WND2_9DINO</name>
<feature type="non-terminal residue" evidence="1">
    <location>
        <position position="1"/>
    </location>
</feature>
<gene>
    <name evidence="1" type="ORF">PCOR1329_LOCUS68031</name>
</gene>
<organism evidence="1 2">
    <name type="scientific">Prorocentrum cordatum</name>
    <dbReference type="NCBI Taxonomy" id="2364126"/>
    <lineage>
        <taxon>Eukaryota</taxon>
        <taxon>Sar</taxon>
        <taxon>Alveolata</taxon>
        <taxon>Dinophyceae</taxon>
        <taxon>Prorocentrales</taxon>
        <taxon>Prorocentraceae</taxon>
        <taxon>Prorocentrum</taxon>
    </lineage>
</organism>
<proteinExistence type="predicted"/>
<evidence type="ECO:0000313" key="1">
    <source>
        <dbReference type="EMBL" id="CAK0886769.1"/>
    </source>
</evidence>
<dbReference type="Proteomes" id="UP001189429">
    <property type="component" value="Unassembled WGS sequence"/>
</dbReference>